<protein>
    <submittedName>
        <fullName evidence="1">Uncharacterized protein</fullName>
    </submittedName>
</protein>
<evidence type="ECO:0000313" key="1">
    <source>
        <dbReference type="EMBL" id="PON49371.1"/>
    </source>
</evidence>
<accession>A0A2P5BKQ7</accession>
<gene>
    <name evidence="1" type="ORF">PanWU01x14_230510</name>
</gene>
<comment type="caution">
    <text evidence="1">The sequence shown here is derived from an EMBL/GenBank/DDBJ whole genome shotgun (WGS) entry which is preliminary data.</text>
</comment>
<organism evidence="1 2">
    <name type="scientific">Parasponia andersonii</name>
    <name type="common">Sponia andersonii</name>
    <dbReference type="NCBI Taxonomy" id="3476"/>
    <lineage>
        <taxon>Eukaryota</taxon>
        <taxon>Viridiplantae</taxon>
        <taxon>Streptophyta</taxon>
        <taxon>Embryophyta</taxon>
        <taxon>Tracheophyta</taxon>
        <taxon>Spermatophyta</taxon>
        <taxon>Magnoliopsida</taxon>
        <taxon>eudicotyledons</taxon>
        <taxon>Gunneridae</taxon>
        <taxon>Pentapetalae</taxon>
        <taxon>rosids</taxon>
        <taxon>fabids</taxon>
        <taxon>Rosales</taxon>
        <taxon>Cannabaceae</taxon>
        <taxon>Parasponia</taxon>
    </lineage>
</organism>
<name>A0A2P5BKQ7_PARAD</name>
<evidence type="ECO:0000313" key="2">
    <source>
        <dbReference type="Proteomes" id="UP000237105"/>
    </source>
</evidence>
<keyword evidence="2" id="KW-1185">Reference proteome</keyword>
<sequence>MPGKVLTVEDLTGFLSDDSCFSLRLLEFSVNRRIVWGFNMPLSLRRVVMGSRHKGHAEIVTPQSLQVLSNTTIREKN</sequence>
<dbReference type="AlphaFoldDB" id="A0A2P5BKQ7"/>
<reference evidence="2" key="1">
    <citation type="submission" date="2016-06" db="EMBL/GenBank/DDBJ databases">
        <title>Parallel loss of symbiosis genes in relatives of nitrogen-fixing non-legume Parasponia.</title>
        <authorList>
            <person name="Van Velzen R."/>
            <person name="Holmer R."/>
            <person name="Bu F."/>
            <person name="Rutten L."/>
            <person name="Van Zeijl A."/>
            <person name="Liu W."/>
            <person name="Santuari L."/>
            <person name="Cao Q."/>
            <person name="Sharma T."/>
            <person name="Shen D."/>
            <person name="Roswanjaya Y."/>
            <person name="Wardhani T."/>
            <person name="Kalhor M.S."/>
            <person name="Jansen J."/>
            <person name="Van den Hoogen J."/>
            <person name="Gungor B."/>
            <person name="Hartog M."/>
            <person name="Hontelez J."/>
            <person name="Verver J."/>
            <person name="Yang W.-C."/>
            <person name="Schijlen E."/>
            <person name="Repin R."/>
            <person name="Schilthuizen M."/>
            <person name="Schranz E."/>
            <person name="Heidstra R."/>
            <person name="Miyata K."/>
            <person name="Fedorova E."/>
            <person name="Kohlen W."/>
            <person name="Bisseling T."/>
            <person name="Smit S."/>
            <person name="Geurts R."/>
        </authorList>
    </citation>
    <scope>NUCLEOTIDE SEQUENCE [LARGE SCALE GENOMIC DNA]</scope>
    <source>
        <strain evidence="2">cv. WU1-14</strain>
    </source>
</reference>
<dbReference type="Proteomes" id="UP000237105">
    <property type="component" value="Unassembled WGS sequence"/>
</dbReference>
<proteinExistence type="predicted"/>
<dbReference type="EMBL" id="JXTB01000262">
    <property type="protein sequence ID" value="PON49371.1"/>
    <property type="molecule type" value="Genomic_DNA"/>
</dbReference>